<gene>
    <name evidence="1" type="ORF">O1611_g7689</name>
</gene>
<proteinExistence type="predicted"/>
<dbReference type="Proteomes" id="UP001153332">
    <property type="component" value="Unassembled WGS sequence"/>
</dbReference>
<reference evidence="1" key="1">
    <citation type="submission" date="2022-12" db="EMBL/GenBank/DDBJ databases">
        <title>Genome Sequence of Lasiodiplodia mahajangana.</title>
        <authorList>
            <person name="Buettner E."/>
        </authorList>
    </citation>
    <scope>NUCLEOTIDE SEQUENCE</scope>
    <source>
        <strain evidence="1">VT137</strain>
    </source>
</reference>
<organism evidence="1 2">
    <name type="scientific">Lasiodiplodia mahajangana</name>
    <dbReference type="NCBI Taxonomy" id="1108764"/>
    <lineage>
        <taxon>Eukaryota</taxon>
        <taxon>Fungi</taxon>
        <taxon>Dikarya</taxon>
        <taxon>Ascomycota</taxon>
        <taxon>Pezizomycotina</taxon>
        <taxon>Dothideomycetes</taxon>
        <taxon>Dothideomycetes incertae sedis</taxon>
        <taxon>Botryosphaeriales</taxon>
        <taxon>Botryosphaeriaceae</taxon>
        <taxon>Lasiodiplodia</taxon>
    </lineage>
</organism>
<dbReference type="EMBL" id="JAPUUL010002105">
    <property type="protein sequence ID" value="KAJ8125949.1"/>
    <property type="molecule type" value="Genomic_DNA"/>
</dbReference>
<protein>
    <submittedName>
        <fullName evidence="1">Uncharacterized protein</fullName>
    </submittedName>
</protein>
<evidence type="ECO:0000313" key="1">
    <source>
        <dbReference type="EMBL" id="KAJ8125949.1"/>
    </source>
</evidence>
<comment type="caution">
    <text evidence="1">The sequence shown here is derived from an EMBL/GenBank/DDBJ whole genome shotgun (WGS) entry which is preliminary data.</text>
</comment>
<keyword evidence="2" id="KW-1185">Reference proteome</keyword>
<name>A0ACC2JF11_9PEZI</name>
<accession>A0ACC2JF11</accession>
<sequence>MPVIEQGYSRGLANNGWIEIEEDDSDDDDETAWREGKAFGRIFRVSAKGIKQDFISRVHQNRRGPKSQSRTATDPASAVALNVPSLSDEEAALTLIQLADSQGDRVPQVAQSMTPQAMPATISIMAPGDVQLIASDNLANADVSTLEAVLAQADALRQTVFKILESRTSHTCQERSDAELKALTPNSISHDDSTIVDELRLDPASPNDIEKVQEIDDTKPAPDSPMQLD</sequence>
<evidence type="ECO:0000313" key="2">
    <source>
        <dbReference type="Proteomes" id="UP001153332"/>
    </source>
</evidence>